<dbReference type="AlphaFoldDB" id="A0A562ITB7"/>
<keyword evidence="3 7" id="KW-0812">Transmembrane</keyword>
<feature type="transmembrane region" description="Helical" evidence="7">
    <location>
        <begin position="245"/>
        <end position="268"/>
    </location>
</feature>
<feature type="transmembrane region" description="Helical" evidence="7">
    <location>
        <begin position="63"/>
        <end position="86"/>
    </location>
</feature>
<proteinExistence type="predicted"/>
<name>A0A562ITB7_9ACTN</name>
<gene>
    <name evidence="8" type="ORF">JD78_02814</name>
</gene>
<dbReference type="PANTHER" id="PTHR30213">
    <property type="entry name" value="INNER MEMBRANE PROTEIN YHJD"/>
    <property type="match status" value="1"/>
</dbReference>
<comment type="subcellular location">
    <subcellularLocation>
        <location evidence="1">Cell membrane</location>
        <topology evidence="1">Multi-pass membrane protein</topology>
    </subcellularLocation>
</comment>
<evidence type="ECO:0000256" key="2">
    <source>
        <dbReference type="ARBA" id="ARBA00022475"/>
    </source>
</evidence>
<dbReference type="Pfam" id="PF03631">
    <property type="entry name" value="Virul_fac_BrkB"/>
    <property type="match status" value="1"/>
</dbReference>
<dbReference type="InterPro" id="IPR017039">
    <property type="entry name" value="Virul_fac_BrkB"/>
</dbReference>
<protein>
    <submittedName>
        <fullName evidence="8">Membrane protein</fullName>
    </submittedName>
</protein>
<feature type="transmembrane region" description="Helical" evidence="7">
    <location>
        <begin position="118"/>
        <end position="139"/>
    </location>
</feature>
<evidence type="ECO:0000256" key="1">
    <source>
        <dbReference type="ARBA" id="ARBA00004651"/>
    </source>
</evidence>
<feature type="transmembrane region" description="Helical" evidence="7">
    <location>
        <begin position="209"/>
        <end position="233"/>
    </location>
</feature>
<comment type="caution">
    <text evidence="8">The sequence shown here is derived from an EMBL/GenBank/DDBJ whole genome shotgun (WGS) entry which is preliminary data.</text>
</comment>
<keyword evidence="9" id="KW-1185">Reference proteome</keyword>
<dbReference type="EMBL" id="VLKF01000001">
    <property type="protein sequence ID" value="TWH74279.1"/>
    <property type="molecule type" value="Genomic_DNA"/>
</dbReference>
<feature type="compositionally biased region" description="Pro residues" evidence="6">
    <location>
        <begin position="329"/>
        <end position="348"/>
    </location>
</feature>
<sequence length="394" mass="40873">MTEARTTPGRADGPAPGGPFTRLAAAARRLLRRGRDRWGWLDHLVHAGGHFDRVQADLLASGVTYYVFLALFPVLLLVAAVAGLVLRGNPLLEEQLVSGIRDAVPGSTGDDLAAQAEVAIDSATTFGVVGLLGALLLGLRAMDRIRVGMDVVWRGQPDPPAFLADRVKDVAGLLGFGVAGALSVGLTTGATSASAWLLDLLGLADAPGVGVVTAAVAIVLALAGDTLVFLWLLRGVPDNPFGWRRLLPGAVFGAVGFELLKVAGNIYLTIISGNVTAQTFGGIVGLIVWLNLVFQFAFYTAAWTATIPAVERERIAAGHVRPRVSAPDLVPPDPVPPDPVPPDPVPPDRPGRPTVVSPVVSPVRTAVGLLGAGALVGAVGSRLLTRRRRPPAGG</sequence>
<dbReference type="GO" id="GO:0005886">
    <property type="term" value="C:plasma membrane"/>
    <property type="evidence" value="ECO:0007669"/>
    <property type="project" value="UniProtKB-SubCell"/>
</dbReference>
<evidence type="ECO:0000256" key="3">
    <source>
        <dbReference type="ARBA" id="ARBA00022692"/>
    </source>
</evidence>
<evidence type="ECO:0000256" key="5">
    <source>
        <dbReference type="ARBA" id="ARBA00023136"/>
    </source>
</evidence>
<evidence type="ECO:0000256" key="7">
    <source>
        <dbReference type="SAM" id="Phobius"/>
    </source>
</evidence>
<dbReference type="Proteomes" id="UP000321490">
    <property type="component" value="Unassembled WGS sequence"/>
</dbReference>
<evidence type="ECO:0000313" key="9">
    <source>
        <dbReference type="Proteomes" id="UP000321490"/>
    </source>
</evidence>
<evidence type="ECO:0000256" key="4">
    <source>
        <dbReference type="ARBA" id="ARBA00022989"/>
    </source>
</evidence>
<feature type="transmembrane region" description="Helical" evidence="7">
    <location>
        <begin position="280"/>
        <end position="305"/>
    </location>
</feature>
<organism evidence="8 9">
    <name type="scientific">Modestobacter roseus</name>
    <dbReference type="NCBI Taxonomy" id="1181884"/>
    <lineage>
        <taxon>Bacteria</taxon>
        <taxon>Bacillati</taxon>
        <taxon>Actinomycetota</taxon>
        <taxon>Actinomycetes</taxon>
        <taxon>Geodermatophilales</taxon>
        <taxon>Geodermatophilaceae</taxon>
        <taxon>Modestobacter</taxon>
    </lineage>
</organism>
<evidence type="ECO:0000313" key="8">
    <source>
        <dbReference type="EMBL" id="TWH74279.1"/>
    </source>
</evidence>
<keyword evidence="5 7" id="KW-0472">Membrane</keyword>
<reference evidence="8 9" key="1">
    <citation type="submission" date="2019-07" db="EMBL/GenBank/DDBJ databases">
        <title>R&amp;d 2014.</title>
        <authorList>
            <person name="Klenk H.-P."/>
        </authorList>
    </citation>
    <scope>NUCLEOTIDE SEQUENCE [LARGE SCALE GENOMIC DNA]</scope>
    <source>
        <strain evidence="8 9">DSM 45764</strain>
    </source>
</reference>
<feature type="transmembrane region" description="Helical" evidence="7">
    <location>
        <begin position="173"/>
        <end position="197"/>
    </location>
</feature>
<dbReference type="PANTHER" id="PTHR30213:SF1">
    <property type="entry name" value="INNER MEMBRANE PROTEIN YHJD"/>
    <property type="match status" value="1"/>
</dbReference>
<evidence type="ECO:0000256" key="6">
    <source>
        <dbReference type="SAM" id="MobiDB-lite"/>
    </source>
</evidence>
<accession>A0A562ITB7</accession>
<keyword evidence="4 7" id="KW-1133">Transmembrane helix</keyword>
<keyword evidence="2" id="KW-1003">Cell membrane</keyword>
<feature type="region of interest" description="Disordered" evidence="6">
    <location>
        <begin position="325"/>
        <end position="357"/>
    </location>
</feature>